<dbReference type="AlphaFoldDB" id="A0A5B8IBA1"/>
<comment type="catalytic activity">
    <reaction evidence="9 10">
        <text>7-carboxy-7-carbaguanine + NH4(+) + 2 ATP = 7-cyano-7-carbaguanine + 2 AMP + 2 diphosphate + 2 H(+)</text>
        <dbReference type="Rhea" id="RHEA:27982"/>
        <dbReference type="ChEBI" id="CHEBI:15378"/>
        <dbReference type="ChEBI" id="CHEBI:28938"/>
        <dbReference type="ChEBI" id="CHEBI:30616"/>
        <dbReference type="ChEBI" id="CHEBI:33019"/>
        <dbReference type="ChEBI" id="CHEBI:45075"/>
        <dbReference type="ChEBI" id="CHEBI:61036"/>
        <dbReference type="ChEBI" id="CHEBI:456215"/>
        <dbReference type="EC" id="6.3.4.20"/>
    </reaction>
</comment>
<evidence type="ECO:0000256" key="4">
    <source>
        <dbReference type="ARBA" id="ARBA00022741"/>
    </source>
</evidence>
<dbReference type="Pfam" id="PF06508">
    <property type="entry name" value="QueC"/>
    <property type="match status" value="1"/>
</dbReference>
<evidence type="ECO:0000256" key="5">
    <source>
        <dbReference type="ARBA" id="ARBA00022833"/>
    </source>
</evidence>
<keyword evidence="4 10" id="KW-0547">Nucleotide-binding</keyword>
<evidence type="ECO:0000256" key="3">
    <source>
        <dbReference type="ARBA" id="ARBA00022723"/>
    </source>
</evidence>
<evidence type="ECO:0000256" key="10">
    <source>
        <dbReference type="HAMAP-Rule" id="MF_01633"/>
    </source>
</evidence>
<feature type="binding site" evidence="10">
    <location>
        <position position="208"/>
    </location>
    <ligand>
        <name>Zn(2+)</name>
        <dbReference type="ChEBI" id="CHEBI:29105"/>
    </ligand>
</feature>
<comment type="function">
    <text evidence="10">Catalyzes the ATP-dependent conversion of 7-carboxy-7-deazaguanine (CDG) to 7-cyano-7-deazaguanine (preQ(0)).</text>
</comment>
<comment type="pathway">
    <text evidence="1 10">Purine metabolism; 7-cyano-7-deazaguanine biosynthesis.</text>
</comment>
<feature type="binding site" evidence="10">
    <location>
        <position position="205"/>
    </location>
    <ligand>
        <name>Zn(2+)</name>
        <dbReference type="ChEBI" id="CHEBI:29105"/>
    </ligand>
</feature>
<dbReference type="GO" id="GO:0008270">
    <property type="term" value="F:zinc ion binding"/>
    <property type="evidence" value="ECO:0007669"/>
    <property type="project" value="UniProtKB-UniRule"/>
</dbReference>
<dbReference type="InterPro" id="IPR018317">
    <property type="entry name" value="QueC"/>
</dbReference>
<dbReference type="PIRSF" id="PIRSF006293">
    <property type="entry name" value="ExsB"/>
    <property type="match status" value="1"/>
</dbReference>
<evidence type="ECO:0000256" key="1">
    <source>
        <dbReference type="ARBA" id="ARBA00005061"/>
    </source>
</evidence>
<dbReference type="PANTHER" id="PTHR42914">
    <property type="entry name" value="7-CYANO-7-DEAZAGUANINE SYNTHASE"/>
    <property type="match status" value="1"/>
</dbReference>
<dbReference type="UniPathway" id="UPA00391"/>
<evidence type="ECO:0000313" key="12">
    <source>
        <dbReference type="Proteomes" id="UP000320580"/>
    </source>
</evidence>
<keyword evidence="10" id="KW-0671">Queuosine biosynthesis</keyword>
<feature type="binding site" evidence="10">
    <location>
        <position position="194"/>
    </location>
    <ligand>
        <name>Zn(2+)</name>
        <dbReference type="ChEBI" id="CHEBI:29105"/>
    </ligand>
</feature>
<evidence type="ECO:0000256" key="6">
    <source>
        <dbReference type="ARBA" id="ARBA00022840"/>
    </source>
</evidence>
<dbReference type="GO" id="GO:0008616">
    <property type="term" value="P:tRNA queuosine(34) biosynthetic process"/>
    <property type="evidence" value="ECO:0007669"/>
    <property type="project" value="UniProtKB-UniRule"/>
</dbReference>
<dbReference type="NCBIfam" id="TIGR00364">
    <property type="entry name" value="7-cyano-7-deazaguanine synthase QueC"/>
    <property type="match status" value="1"/>
</dbReference>
<dbReference type="InterPro" id="IPR014729">
    <property type="entry name" value="Rossmann-like_a/b/a_fold"/>
</dbReference>
<dbReference type="GO" id="GO:0016879">
    <property type="term" value="F:ligase activity, forming carbon-nitrogen bonds"/>
    <property type="evidence" value="ECO:0007669"/>
    <property type="project" value="UniProtKB-UniRule"/>
</dbReference>
<dbReference type="CDD" id="cd01995">
    <property type="entry name" value="QueC-like"/>
    <property type="match status" value="1"/>
</dbReference>
<keyword evidence="3 10" id="KW-0479">Metal-binding</keyword>
<keyword evidence="2 10" id="KW-0436">Ligase</keyword>
<proteinExistence type="inferred from homology"/>
<feature type="binding site" evidence="10">
    <location>
        <begin position="13"/>
        <end position="23"/>
    </location>
    <ligand>
        <name>ATP</name>
        <dbReference type="ChEBI" id="CHEBI:30616"/>
    </ligand>
</feature>
<dbReference type="RefSeq" id="WP_146478660.1">
    <property type="nucleotide sequence ID" value="NZ_CP042266.1"/>
</dbReference>
<organism evidence="11 12">
    <name type="scientific">Streptomyces qinzhouensis</name>
    <dbReference type="NCBI Taxonomy" id="2599401"/>
    <lineage>
        <taxon>Bacteria</taxon>
        <taxon>Bacillati</taxon>
        <taxon>Actinomycetota</taxon>
        <taxon>Actinomycetes</taxon>
        <taxon>Kitasatosporales</taxon>
        <taxon>Streptomycetaceae</taxon>
        <taxon>Streptomyces</taxon>
    </lineage>
</organism>
<evidence type="ECO:0000256" key="8">
    <source>
        <dbReference type="ARBA" id="ARBA00039149"/>
    </source>
</evidence>
<accession>A0A5B8IBA1</accession>
<protein>
    <recommendedName>
        <fullName evidence="8 10">7-cyano-7-deazaguanine synthase</fullName>
        <ecNumber evidence="8 10">6.3.4.20</ecNumber>
    </recommendedName>
    <alternativeName>
        <fullName evidence="10">7-cyano-7-carbaguanine synthase</fullName>
    </alternativeName>
    <alternativeName>
        <fullName evidence="10">PreQ(0) synthase</fullName>
    </alternativeName>
    <alternativeName>
        <fullName evidence="10">Queuosine biosynthesis protein QueC</fullName>
    </alternativeName>
</protein>
<gene>
    <name evidence="10 11" type="primary">queC</name>
    <name evidence="11" type="ORF">FQU76_01230</name>
</gene>
<name>A0A5B8IBA1_9ACTN</name>
<dbReference type="PANTHER" id="PTHR42914:SF1">
    <property type="entry name" value="7-CYANO-7-DEAZAGUANINE SYNTHASE"/>
    <property type="match status" value="1"/>
</dbReference>
<evidence type="ECO:0000256" key="2">
    <source>
        <dbReference type="ARBA" id="ARBA00022598"/>
    </source>
</evidence>
<dbReference type="EC" id="6.3.4.20" evidence="8 10"/>
<dbReference type="SUPFAM" id="SSF52402">
    <property type="entry name" value="Adenine nucleotide alpha hydrolases-like"/>
    <property type="match status" value="1"/>
</dbReference>
<evidence type="ECO:0000313" key="11">
    <source>
        <dbReference type="EMBL" id="QDY75348.1"/>
    </source>
</evidence>
<dbReference type="GO" id="GO:0005524">
    <property type="term" value="F:ATP binding"/>
    <property type="evidence" value="ECO:0007669"/>
    <property type="project" value="UniProtKB-UniRule"/>
</dbReference>
<dbReference type="Proteomes" id="UP000320580">
    <property type="component" value="Chromosome"/>
</dbReference>
<reference evidence="11 12" key="1">
    <citation type="submission" date="2019-07" db="EMBL/GenBank/DDBJ databases">
        <authorList>
            <person name="Zhu P."/>
        </authorList>
    </citation>
    <scope>NUCLEOTIDE SEQUENCE [LARGE SCALE GENOMIC DNA]</scope>
    <source>
        <strain evidence="11 12">SSL-25</strain>
    </source>
</reference>
<feature type="binding site" evidence="10">
    <location>
        <position position="202"/>
    </location>
    <ligand>
        <name>Zn(2+)</name>
        <dbReference type="ChEBI" id="CHEBI:29105"/>
    </ligand>
</feature>
<keyword evidence="6 10" id="KW-0067">ATP-binding</keyword>
<dbReference type="Gene3D" id="3.40.50.620">
    <property type="entry name" value="HUPs"/>
    <property type="match status" value="1"/>
</dbReference>
<sequence length="236" mass="25048">MTENSGPRAVLIASGGMDSTVTAYDLAARGIGVTLLSFDYGQRHRVELEYLEKTAARMGVPHERVDLTGVGRLLAGSALTDASVEVPDGRYSDVSMRATVVANRNMIMLSVAAGLAVARGAEIVAFGAHGGDHVIYPDCRPGFFERLNGALLTGNEGFLVDEFRLEAPFLNGTKVDIVRRGHQLGVPFELTWSCYRGGAVHCGTCGTCSERQEAFALAGIVDPTRYAAPAGAMVAR</sequence>
<comment type="cofactor">
    <cofactor evidence="10">
        <name>Zn(2+)</name>
        <dbReference type="ChEBI" id="CHEBI:29105"/>
    </cofactor>
    <text evidence="10">Binds 1 zinc ion per subunit.</text>
</comment>
<dbReference type="EMBL" id="CP042266">
    <property type="protein sequence ID" value="QDY75348.1"/>
    <property type="molecule type" value="Genomic_DNA"/>
</dbReference>
<dbReference type="HAMAP" id="MF_01633">
    <property type="entry name" value="QueC"/>
    <property type="match status" value="1"/>
</dbReference>
<comment type="similarity">
    <text evidence="7 10">Belongs to the QueC family.</text>
</comment>
<evidence type="ECO:0000256" key="7">
    <source>
        <dbReference type="ARBA" id="ARBA00037993"/>
    </source>
</evidence>
<dbReference type="KEGG" id="sqz:FQU76_01230"/>
<dbReference type="OrthoDB" id="9789567at2"/>
<evidence type="ECO:0000256" key="9">
    <source>
        <dbReference type="ARBA" id="ARBA00047890"/>
    </source>
</evidence>
<keyword evidence="5 10" id="KW-0862">Zinc</keyword>
<keyword evidence="12" id="KW-1185">Reference proteome</keyword>